<accession>A0A928UWF7</accession>
<evidence type="ECO:0000256" key="2">
    <source>
        <dbReference type="ARBA" id="ARBA00022679"/>
    </source>
</evidence>
<dbReference type="GO" id="GO:0009103">
    <property type="term" value="P:lipopolysaccharide biosynthetic process"/>
    <property type="evidence" value="ECO:0007669"/>
    <property type="project" value="UniProtKB-UniRule"/>
</dbReference>
<dbReference type="Pfam" id="PF02348">
    <property type="entry name" value="CTP_transf_3"/>
    <property type="match status" value="1"/>
</dbReference>
<comment type="caution">
    <text evidence="6">The sequence shown here is derived from an EMBL/GenBank/DDBJ whole genome shotgun (WGS) entry which is preliminary data.</text>
</comment>
<dbReference type="RefSeq" id="WP_196936252.1">
    <property type="nucleotide sequence ID" value="NZ_MU158698.1"/>
</dbReference>
<evidence type="ECO:0000256" key="4">
    <source>
        <dbReference type="ARBA" id="ARBA00022985"/>
    </source>
</evidence>
<comment type="function">
    <text evidence="5">Activates KDO (a required 8-carbon sugar) for incorporation into bacterial lipopolysaccharide in Gram-negative bacteria.</text>
</comment>
<organism evidence="6 7">
    <name type="scientific">Sphingobacterium hungaricum</name>
    <dbReference type="NCBI Taxonomy" id="2082723"/>
    <lineage>
        <taxon>Bacteria</taxon>
        <taxon>Pseudomonadati</taxon>
        <taxon>Bacteroidota</taxon>
        <taxon>Sphingobacteriia</taxon>
        <taxon>Sphingobacteriales</taxon>
        <taxon>Sphingobacteriaceae</taxon>
        <taxon>Sphingobacterium</taxon>
    </lineage>
</organism>
<comment type="pathway">
    <text evidence="5">Nucleotide-sugar biosynthesis; CMP-3-deoxy-D-manno-octulosonate biosynthesis; CMP-3-deoxy-D-manno-octulosonate from 3-deoxy-D-manno-octulosonate and CTP: step 1/1.</text>
</comment>
<keyword evidence="3 5" id="KW-0548">Nucleotidyltransferase</keyword>
<evidence type="ECO:0000256" key="5">
    <source>
        <dbReference type="HAMAP-Rule" id="MF_00057"/>
    </source>
</evidence>
<keyword evidence="5" id="KW-0963">Cytoplasm</keyword>
<sequence length="248" mass="28241">MKIIGIIPARYDSTRFPGKPLVDIGGMSMIKRVYNQAKHATCLNEVIVATDDERIAEHVRNFAGNVILTEKHHQSGTDRCGEVISKISGFDIAINIQGDEPFINPQQIELLASCFEEQSTQIATLVHQVLTEDDLFNENKPKVVLNNALEAVYFSRQAIPFLRGYAKKEWLNNLTYYNHIGIYGYRTEVLRELIQLPKSILEEAESLEQLRWIDNGYRIKTAISSHANDAIDTPEDLEKIKQKYFSNS</sequence>
<keyword evidence="4 5" id="KW-0448">Lipopolysaccharide biosynthesis</keyword>
<dbReference type="FunFam" id="3.90.550.10:FF:000011">
    <property type="entry name" value="3-deoxy-manno-octulosonate cytidylyltransferase"/>
    <property type="match status" value="1"/>
</dbReference>
<dbReference type="PANTHER" id="PTHR42866">
    <property type="entry name" value="3-DEOXY-MANNO-OCTULOSONATE CYTIDYLYLTRANSFERASE"/>
    <property type="match status" value="1"/>
</dbReference>
<dbReference type="EC" id="2.7.7.38" evidence="5"/>
<comment type="similarity">
    <text evidence="5">Belongs to the KdsB family.</text>
</comment>
<evidence type="ECO:0000256" key="3">
    <source>
        <dbReference type="ARBA" id="ARBA00022695"/>
    </source>
</evidence>
<dbReference type="EMBL" id="PRDK01000006">
    <property type="protein sequence ID" value="MBE8714490.1"/>
    <property type="molecule type" value="Genomic_DNA"/>
</dbReference>
<dbReference type="NCBIfam" id="NF003950">
    <property type="entry name" value="PRK05450.1-3"/>
    <property type="match status" value="1"/>
</dbReference>
<keyword evidence="2 5" id="KW-0808">Transferase</keyword>
<evidence type="ECO:0000256" key="1">
    <source>
        <dbReference type="ARBA" id="ARBA00004370"/>
    </source>
</evidence>
<dbReference type="InterPro" id="IPR004528">
    <property type="entry name" value="KdsB"/>
</dbReference>
<dbReference type="Gene3D" id="3.90.550.10">
    <property type="entry name" value="Spore Coat Polysaccharide Biosynthesis Protein SpsA, Chain A"/>
    <property type="match status" value="1"/>
</dbReference>
<comment type="subcellular location">
    <subcellularLocation>
        <location evidence="5">Cytoplasm</location>
    </subcellularLocation>
    <subcellularLocation>
        <location evidence="1">Membrane</location>
    </subcellularLocation>
</comment>
<name>A0A928UWF7_9SPHI</name>
<dbReference type="InterPro" id="IPR029044">
    <property type="entry name" value="Nucleotide-diphossugar_trans"/>
</dbReference>
<dbReference type="GO" id="GO:0008690">
    <property type="term" value="F:3-deoxy-manno-octulosonate cytidylyltransferase activity"/>
    <property type="evidence" value="ECO:0007669"/>
    <property type="project" value="UniProtKB-UniRule"/>
</dbReference>
<reference evidence="6" key="1">
    <citation type="submission" date="2018-02" db="EMBL/GenBank/DDBJ databases">
        <authorList>
            <person name="Vasarhelyi B.M."/>
            <person name="Deshmukh S."/>
            <person name="Balint B."/>
            <person name="Kukolya J."/>
        </authorList>
    </citation>
    <scope>NUCLEOTIDE SEQUENCE</scope>
    <source>
        <strain evidence="6">KB22</strain>
    </source>
</reference>
<proteinExistence type="inferred from homology"/>
<gene>
    <name evidence="5 6" type="primary">kdsB</name>
    <name evidence="6" type="ORF">C4F49_12430</name>
</gene>
<dbReference type="InterPro" id="IPR003329">
    <property type="entry name" value="Cytidylyl_trans"/>
</dbReference>
<dbReference type="NCBIfam" id="NF003952">
    <property type="entry name" value="PRK05450.1-5"/>
    <property type="match status" value="1"/>
</dbReference>
<dbReference type="GO" id="GO:0033468">
    <property type="term" value="P:CMP-keto-3-deoxy-D-manno-octulosonic acid biosynthetic process"/>
    <property type="evidence" value="ECO:0007669"/>
    <property type="project" value="UniProtKB-UniRule"/>
</dbReference>
<dbReference type="AlphaFoldDB" id="A0A928UWF7"/>
<dbReference type="GO" id="GO:0005829">
    <property type="term" value="C:cytosol"/>
    <property type="evidence" value="ECO:0007669"/>
    <property type="project" value="TreeGrafter"/>
</dbReference>
<comment type="catalytic activity">
    <reaction evidence="5">
        <text>3-deoxy-alpha-D-manno-oct-2-ulosonate + CTP = CMP-3-deoxy-beta-D-manno-octulosonate + diphosphate</text>
        <dbReference type="Rhea" id="RHEA:23448"/>
        <dbReference type="ChEBI" id="CHEBI:33019"/>
        <dbReference type="ChEBI" id="CHEBI:37563"/>
        <dbReference type="ChEBI" id="CHEBI:85986"/>
        <dbReference type="ChEBI" id="CHEBI:85987"/>
        <dbReference type="EC" id="2.7.7.38"/>
    </reaction>
</comment>
<evidence type="ECO:0000313" key="7">
    <source>
        <dbReference type="Proteomes" id="UP000616201"/>
    </source>
</evidence>
<dbReference type="HAMAP" id="MF_00057">
    <property type="entry name" value="KdsB"/>
    <property type="match status" value="1"/>
</dbReference>
<evidence type="ECO:0000313" key="6">
    <source>
        <dbReference type="EMBL" id="MBE8714490.1"/>
    </source>
</evidence>
<dbReference type="PANTHER" id="PTHR42866:SF2">
    <property type="entry name" value="3-DEOXY-MANNO-OCTULOSONATE CYTIDYLYLTRANSFERASE, MITOCHONDRIAL"/>
    <property type="match status" value="1"/>
</dbReference>
<protein>
    <recommendedName>
        <fullName evidence="5">3-deoxy-manno-octulosonate cytidylyltransferase</fullName>
        <ecNumber evidence="5">2.7.7.38</ecNumber>
    </recommendedName>
    <alternativeName>
        <fullName evidence="5">CMP-2-keto-3-deoxyoctulosonic acid synthase</fullName>
        <shortName evidence="5">CKS</shortName>
        <shortName evidence="5">CMP-KDO synthase</shortName>
    </alternativeName>
</protein>
<dbReference type="CDD" id="cd02517">
    <property type="entry name" value="CMP-KDO-Synthetase"/>
    <property type="match status" value="1"/>
</dbReference>
<dbReference type="Proteomes" id="UP000616201">
    <property type="component" value="Unassembled WGS sequence"/>
</dbReference>
<dbReference type="NCBIfam" id="TIGR00466">
    <property type="entry name" value="kdsB"/>
    <property type="match status" value="1"/>
</dbReference>
<dbReference type="NCBIfam" id="NF009905">
    <property type="entry name" value="PRK13368.1"/>
    <property type="match status" value="1"/>
</dbReference>
<dbReference type="SUPFAM" id="SSF53448">
    <property type="entry name" value="Nucleotide-diphospho-sugar transferases"/>
    <property type="match status" value="1"/>
</dbReference>
<keyword evidence="7" id="KW-1185">Reference proteome</keyword>
<dbReference type="GO" id="GO:0016020">
    <property type="term" value="C:membrane"/>
    <property type="evidence" value="ECO:0007669"/>
    <property type="project" value="UniProtKB-SubCell"/>
</dbReference>